<gene>
    <name evidence="2" type="ORF">FVW20_00905</name>
</gene>
<dbReference type="RefSeq" id="WP_196607897.1">
    <property type="nucleotide sequence ID" value="NZ_VRYY01000017.1"/>
</dbReference>
<keyword evidence="1" id="KW-0472">Membrane</keyword>
<dbReference type="Proteomes" id="UP001194469">
    <property type="component" value="Unassembled WGS sequence"/>
</dbReference>
<keyword evidence="1" id="KW-1133">Transmembrane helix</keyword>
<proteinExistence type="predicted"/>
<comment type="caution">
    <text evidence="2">The sequence shown here is derived from an EMBL/GenBank/DDBJ whole genome shotgun (WGS) entry which is preliminary data.</text>
</comment>
<sequence>MHKWIRLAFELLPLQVFAIASRLAGDDPEQALLPYGLGALCAALCMAVLMWRRILLDRLLLGVNISIMLGGLGLYARTPGLAHMLADLRAAGVFVIILLTAGVTYLARPSALLDMPSGNAEPWDRYMLYATFAAFALAFITRSQPLISGMLLAALFIVRGSLQQAARNARL</sequence>
<feature type="transmembrane region" description="Helical" evidence="1">
    <location>
        <begin position="146"/>
        <end position="162"/>
    </location>
</feature>
<reference evidence="2 3" key="1">
    <citation type="submission" date="2019-08" db="EMBL/GenBank/DDBJ databases">
        <authorList>
            <person name="Luo N."/>
        </authorList>
    </citation>
    <scope>NUCLEOTIDE SEQUENCE [LARGE SCALE GENOMIC DNA]</scope>
    <source>
        <strain evidence="2 3">NCIMB 9442</strain>
    </source>
</reference>
<feature type="transmembrane region" description="Helical" evidence="1">
    <location>
        <begin position="58"/>
        <end position="76"/>
    </location>
</feature>
<evidence type="ECO:0000313" key="2">
    <source>
        <dbReference type="EMBL" id="MBG3875621.1"/>
    </source>
</evidence>
<evidence type="ECO:0000313" key="3">
    <source>
        <dbReference type="Proteomes" id="UP001194469"/>
    </source>
</evidence>
<organism evidence="2 3">
    <name type="scientific">Nitratidesulfovibrio oxamicus</name>
    <dbReference type="NCBI Taxonomy" id="32016"/>
    <lineage>
        <taxon>Bacteria</taxon>
        <taxon>Pseudomonadati</taxon>
        <taxon>Thermodesulfobacteriota</taxon>
        <taxon>Desulfovibrionia</taxon>
        <taxon>Desulfovibrionales</taxon>
        <taxon>Desulfovibrionaceae</taxon>
        <taxon>Nitratidesulfovibrio</taxon>
    </lineage>
</organism>
<name>A0ABS0IZL6_9BACT</name>
<feature type="transmembrane region" description="Helical" evidence="1">
    <location>
        <begin position="32"/>
        <end position="51"/>
    </location>
</feature>
<evidence type="ECO:0000256" key="1">
    <source>
        <dbReference type="SAM" id="Phobius"/>
    </source>
</evidence>
<keyword evidence="3" id="KW-1185">Reference proteome</keyword>
<protein>
    <submittedName>
        <fullName evidence="2">Uncharacterized protein</fullName>
    </submittedName>
</protein>
<dbReference type="EMBL" id="VRYY01000017">
    <property type="protein sequence ID" value="MBG3875621.1"/>
    <property type="molecule type" value="Genomic_DNA"/>
</dbReference>
<accession>A0ABS0IZL6</accession>
<keyword evidence="1" id="KW-0812">Transmembrane</keyword>
<feature type="transmembrane region" description="Helical" evidence="1">
    <location>
        <begin position="88"/>
        <end position="107"/>
    </location>
</feature>